<dbReference type="Proteomes" id="UP000005270">
    <property type="component" value="Chromosome"/>
</dbReference>
<dbReference type="PANTHER" id="PTHR43567:SF1">
    <property type="entry name" value="FLAVOREDOXIN"/>
    <property type="match status" value="1"/>
</dbReference>
<dbReference type="KEGG" id="thg:TCELL_0488"/>
<dbReference type="InterPro" id="IPR002563">
    <property type="entry name" value="Flavin_Rdtase-like_dom"/>
</dbReference>
<dbReference type="Gene3D" id="2.30.110.10">
    <property type="entry name" value="Electron Transport, Fmn-binding Protein, Chain A"/>
    <property type="match status" value="1"/>
</dbReference>
<feature type="domain" description="Flavin reductase like" evidence="4">
    <location>
        <begin position="12"/>
        <end position="155"/>
    </location>
</feature>
<dbReference type="AlphaFoldDB" id="I3TDS5"/>
<dbReference type="OrthoDB" id="8522at2157"/>
<name>I3TDS5_THEC1</name>
<dbReference type="Pfam" id="PF01613">
    <property type="entry name" value="Flavin_Reduct"/>
    <property type="match status" value="1"/>
</dbReference>
<dbReference type="InterPro" id="IPR052174">
    <property type="entry name" value="Flavoredoxin"/>
</dbReference>
<dbReference type="HOGENOM" id="CLU_059021_5_3_2"/>
<keyword evidence="6" id="KW-1185">Reference proteome</keyword>
<keyword evidence="2" id="KW-0285">Flavoprotein</keyword>
<dbReference type="eggNOG" id="arCOG02017">
    <property type="taxonomic scope" value="Archaea"/>
</dbReference>
<evidence type="ECO:0000313" key="5">
    <source>
        <dbReference type="EMBL" id="AFK50913.1"/>
    </source>
</evidence>
<evidence type="ECO:0000313" key="6">
    <source>
        <dbReference type="Proteomes" id="UP000005270"/>
    </source>
</evidence>
<proteinExistence type="inferred from homology"/>
<comment type="cofactor">
    <cofactor evidence="1">
        <name>FMN</name>
        <dbReference type="ChEBI" id="CHEBI:58210"/>
    </cofactor>
</comment>
<evidence type="ECO:0000256" key="3">
    <source>
        <dbReference type="ARBA" id="ARBA00038054"/>
    </source>
</evidence>
<dbReference type="InParanoid" id="I3TDS5"/>
<comment type="similarity">
    <text evidence="3">Belongs to the flavoredoxin family.</text>
</comment>
<accession>I3TDS5</accession>
<evidence type="ECO:0000256" key="1">
    <source>
        <dbReference type="ARBA" id="ARBA00001917"/>
    </source>
</evidence>
<evidence type="ECO:0000256" key="2">
    <source>
        <dbReference type="ARBA" id="ARBA00022630"/>
    </source>
</evidence>
<dbReference type="InterPro" id="IPR012349">
    <property type="entry name" value="Split_barrel_FMN-bd"/>
</dbReference>
<dbReference type="PANTHER" id="PTHR43567">
    <property type="entry name" value="FLAVOREDOXIN-RELATED-RELATED"/>
    <property type="match status" value="1"/>
</dbReference>
<sequence length="183" mass="20685">MYVSLDPNEYHVLHPRPAYLIVTSDREGRLNVMAASWVMPVNDEPFILSLALDKETKTYQNLLEVGEFTVNVMGEEHAGLVYQAGSLSGKSVDKWKLLRLEPAPSKFVKPPGVKGSYGFVECRVERMVDVESVALVLARSLAVHVRQDLYEKYSWNLGRARILMHMRRRVFVGPGKVTVVPKT</sequence>
<reference evidence="5 6" key="1">
    <citation type="journal article" date="2012" name="J. Bacteriol.">
        <title>Complete genome sequence of the hyperthermophilic cellulolytic Crenarchaeon 'Thermogladius cellulolyticus' 1633.</title>
        <authorList>
            <person name="Mardanov A.V."/>
            <person name="Kochetkova T.V."/>
            <person name="Beletsky A.V."/>
            <person name="Bonch-Osmolovskaya E.A."/>
            <person name="Ravin N.V."/>
            <person name="Skryabin K.G."/>
        </authorList>
    </citation>
    <scope>NUCLEOTIDE SEQUENCE [LARGE SCALE GENOMIC DNA]</scope>
    <source>
        <strain evidence="6">DSM 22663 / VKM B-2946 / 1633</strain>
    </source>
</reference>
<protein>
    <submittedName>
        <fullName evidence="5">Flavin reductase domain protein, FMN-binding protein</fullName>
    </submittedName>
</protein>
<dbReference type="GO" id="GO:0010181">
    <property type="term" value="F:FMN binding"/>
    <property type="evidence" value="ECO:0007669"/>
    <property type="project" value="InterPro"/>
</dbReference>
<gene>
    <name evidence="5" type="ordered locus">TCELL_0488</name>
</gene>
<dbReference type="SMART" id="SM00903">
    <property type="entry name" value="Flavin_Reduct"/>
    <property type="match status" value="1"/>
</dbReference>
<evidence type="ECO:0000259" key="4">
    <source>
        <dbReference type="SMART" id="SM00903"/>
    </source>
</evidence>
<dbReference type="STRING" id="1184251.TCELL_0488"/>
<dbReference type="SUPFAM" id="SSF50475">
    <property type="entry name" value="FMN-binding split barrel"/>
    <property type="match status" value="1"/>
</dbReference>
<dbReference type="EMBL" id="CP003531">
    <property type="protein sequence ID" value="AFK50913.1"/>
    <property type="molecule type" value="Genomic_DNA"/>
</dbReference>
<organism evidence="5 6">
    <name type="scientific">Thermogladius calderae (strain DSM 22663 / VKM B-2946 / 1633)</name>
    <dbReference type="NCBI Taxonomy" id="1184251"/>
    <lineage>
        <taxon>Archaea</taxon>
        <taxon>Thermoproteota</taxon>
        <taxon>Thermoprotei</taxon>
        <taxon>Desulfurococcales</taxon>
        <taxon>Desulfurococcaceae</taxon>
        <taxon>Thermogladius</taxon>
    </lineage>
</organism>